<sequence length="104" mass="11571">MTDEVHPAVRQASHVTVVFAVQIPRGELAITCNIDLMASRKSQVQVAVLIGAGLTAPRSRDIEQRTQTDGHVSRIERPSRQCKADKIGYRYRLCHCLRGSCRDA</sequence>
<accession>A0A7I7P736</accession>
<dbReference type="EMBL" id="AP022583">
    <property type="protein sequence ID" value="BBY04706.1"/>
    <property type="molecule type" value="Genomic_DNA"/>
</dbReference>
<dbReference type="Proteomes" id="UP000466894">
    <property type="component" value="Chromosome"/>
</dbReference>
<dbReference type="KEGG" id="mnv:MNVI_00240"/>
<proteinExistence type="predicted"/>
<gene>
    <name evidence="1" type="ORF">MNVI_00240</name>
</gene>
<protein>
    <submittedName>
        <fullName evidence="1">Uncharacterized protein</fullName>
    </submittedName>
</protein>
<reference evidence="1 2" key="1">
    <citation type="journal article" date="2019" name="Emerg. Microbes Infect.">
        <title>Comprehensive subspecies identification of 175 nontuberculous mycobacteria species based on 7547 genomic profiles.</title>
        <authorList>
            <person name="Matsumoto Y."/>
            <person name="Kinjo T."/>
            <person name="Motooka D."/>
            <person name="Nabeya D."/>
            <person name="Jung N."/>
            <person name="Uechi K."/>
            <person name="Horii T."/>
            <person name="Iida T."/>
            <person name="Fujita J."/>
            <person name="Nakamura S."/>
        </authorList>
    </citation>
    <scope>NUCLEOTIDE SEQUENCE [LARGE SCALE GENOMIC DNA]</scope>
    <source>
        <strain evidence="1 2">JCM 16367</strain>
    </source>
</reference>
<organism evidence="1 2">
    <name type="scientific">Mycobacterium noviomagense</name>
    <dbReference type="NCBI Taxonomy" id="459858"/>
    <lineage>
        <taxon>Bacteria</taxon>
        <taxon>Bacillati</taxon>
        <taxon>Actinomycetota</taxon>
        <taxon>Actinomycetes</taxon>
        <taxon>Mycobacteriales</taxon>
        <taxon>Mycobacteriaceae</taxon>
        <taxon>Mycobacterium</taxon>
    </lineage>
</organism>
<evidence type="ECO:0000313" key="2">
    <source>
        <dbReference type="Proteomes" id="UP000466894"/>
    </source>
</evidence>
<evidence type="ECO:0000313" key="1">
    <source>
        <dbReference type="EMBL" id="BBY04706.1"/>
    </source>
</evidence>
<name>A0A7I7P736_9MYCO</name>
<dbReference type="AlphaFoldDB" id="A0A7I7P736"/>